<evidence type="ECO:0000313" key="2">
    <source>
        <dbReference type="EMBL" id="KAF9513165.1"/>
    </source>
</evidence>
<dbReference type="InterPro" id="IPR051981">
    <property type="entry name" value="Glycosyltransf_32"/>
</dbReference>
<proteinExistence type="inferred from homology"/>
<dbReference type="Pfam" id="PF04488">
    <property type="entry name" value="Gly_transf_sug"/>
    <property type="match status" value="1"/>
</dbReference>
<dbReference type="PANTHER" id="PTHR12042:SF21">
    <property type="entry name" value="ALPHA1,4-GALACTOSYLTRANSFERASE 1-RELATED"/>
    <property type="match status" value="1"/>
</dbReference>
<dbReference type="GO" id="GO:0016020">
    <property type="term" value="C:membrane"/>
    <property type="evidence" value="ECO:0007669"/>
    <property type="project" value="GOC"/>
</dbReference>
<gene>
    <name evidence="2" type="ORF">BS47DRAFT_1296647</name>
</gene>
<comment type="caution">
    <text evidence="2">The sequence shown here is derived from an EMBL/GenBank/DDBJ whole genome shotgun (WGS) entry which is preliminary data.</text>
</comment>
<organism evidence="2 3">
    <name type="scientific">Hydnum rufescens UP504</name>
    <dbReference type="NCBI Taxonomy" id="1448309"/>
    <lineage>
        <taxon>Eukaryota</taxon>
        <taxon>Fungi</taxon>
        <taxon>Dikarya</taxon>
        <taxon>Basidiomycota</taxon>
        <taxon>Agaricomycotina</taxon>
        <taxon>Agaricomycetes</taxon>
        <taxon>Cantharellales</taxon>
        <taxon>Hydnaceae</taxon>
        <taxon>Hydnum</taxon>
    </lineage>
</organism>
<evidence type="ECO:0000313" key="3">
    <source>
        <dbReference type="Proteomes" id="UP000886523"/>
    </source>
</evidence>
<keyword evidence="3" id="KW-1185">Reference proteome</keyword>
<accession>A0A9P6AXH4</accession>
<dbReference type="AlphaFoldDB" id="A0A9P6AXH4"/>
<dbReference type="EMBL" id="MU128976">
    <property type="protein sequence ID" value="KAF9513165.1"/>
    <property type="molecule type" value="Genomic_DNA"/>
</dbReference>
<protein>
    <recommendedName>
        <fullName evidence="4">Glycosyltransferase family 32 protein</fullName>
    </recommendedName>
</protein>
<evidence type="ECO:0000256" key="1">
    <source>
        <dbReference type="ARBA" id="ARBA00009003"/>
    </source>
</evidence>
<evidence type="ECO:0008006" key="4">
    <source>
        <dbReference type="Google" id="ProtNLM"/>
    </source>
</evidence>
<dbReference type="InterPro" id="IPR029044">
    <property type="entry name" value="Nucleotide-diphossugar_trans"/>
</dbReference>
<dbReference type="InterPro" id="IPR007577">
    <property type="entry name" value="GlycoTrfase_DXD_sugar-bd_CS"/>
</dbReference>
<comment type="similarity">
    <text evidence="1">Belongs to the glycosyltransferase 32 family.</text>
</comment>
<dbReference type="PANTHER" id="PTHR12042">
    <property type="entry name" value="LACTOSYLCERAMIDE 4-ALPHA-GALACTOSYLTRANSFERASE ALPHA- 1,4-GALACTOSYLTRANSFERASE"/>
    <property type="match status" value="1"/>
</dbReference>
<name>A0A9P6AXH4_9AGAM</name>
<dbReference type="OrthoDB" id="409543at2759"/>
<reference evidence="2" key="1">
    <citation type="journal article" date="2020" name="Nat. Commun.">
        <title>Large-scale genome sequencing of mycorrhizal fungi provides insights into the early evolution of symbiotic traits.</title>
        <authorList>
            <person name="Miyauchi S."/>
            <person name="Kiss E."/>
            <person name="Kuo A."/>
            <person name="Drula E."/>
            <person name="Kohler A."/>
            <person name="Sanchez-Garcia M."/>
            <person name="Morin E."/>
            <person name="Andreopoulos B."/>
            <person name="Barry K.W."/>
            <person name="Bonito G."/>
            <person name="Buee M."/>
            <person name="Carver A."/>
            <person name="Chen C."/>
            <person name="Cichocki N."/>
            <person name="Clum A."/>
            <person name="Culley D."/>
            <person name="Crous P.W."/>
            <person name="Fauchery L."/>
            <person name="Girlanda M."/>
            <person name="Hayes R.D."/>
            <person name="Keri Z."/>
            <person name="LaButti K."/>
            <person name="Lipzen A."/>
            <person name="Lombard V."/>
            <person name="Magnuson J."/>
            <person name="Maillard F."/>
            <person name="Murat C."/>
            <person name="Nolan M."/>
            <person name="Ohm R.A."/>
            <person name="Pangilinan J."/>
            <person name="Pereira M.F."/>
            <person name="Perotto S."/>
            <person name="Peter M."/>
            <person name="Pfister S."/>
            <person name="Riley R."/>
            <person name="Sitrit Y."/>
            <person name="Stielow J.B."/>
            <person name="Szollosi G."/>
            <person name="Zifcakova L."/>
            <person name="Stursova M."/>
            <person name="Spatafora J.W."/>
            <person name="Tedersoo L."/>
            <person name="Vaario L.M."/>
            <person name="Yamada A."/>
            <person name="Yan M."/>
            <person name="Wang P."/>
            <person name="Xu J."/>
            <person name="Bruns T."/>
            <person name="Baldrian P."/>
            <person name="Vilgalys R."/>
            <person name="Dunand C."/>
            <person name="Henrissat B."/>
            <person name="Grigoriev I.V."/>
            <person name="Hibbett D."/>
            <person name="Nagy L.G."/>
            <person name="Martin F.M."/>
        </authorList>
    </citation>
    <scope>NUCLEOTIDE SEQUENCE</scope>
    <source>
        <strain evidence="2">UP504</strain>
    </source>
</reference>
<dbReference type="SUPFAM" id="SSF53448">
    <property type="entry name" value="Nucleotide-diphospho-sugar transferases"/>
    <property type="match status" value="1"/>
</dbReference>
<dbReference type="GO" id="GO:0016758">
    <property type="term" value="F:hexosyltransferase activity"/>
    <property type="evidence" value="ECO:0007669"/>
    <property type="project" value="TreeGrafter"/>
</dbReference>
<dbReference type="Gene3D" id="3.90.550.20">
    <property type="match status" value="1"/>
</dbReference>
<sequence>MKVSAGAVLFALLWFLYSWEVHIEIMFYARSWVRQEVLPIEPLAGCFSEERIRADGSLYNLTKARAPKQYEVHAGVDMRLGMDCYDFAGTIPPPHVASRPSSPLPAAQRTNFHTYWRADLIPFSERQEWMLKSFFATQDLMSSRLILWTNGLNLASHPRVAGYLRMHSGAFEVRLVDVVGLAKGTPLEDSPRLHSSDSKAWVDGDLLRLLVIWVHGGVWVDMDSLLTRDLKPLLEHEFVSEWDCYNKIYQPMNGALMHFFQKSPYLCEAFHIMESSPPPRPGSTDWGSHLYYKLWRRLIASSVPPFKVLPYCFAEGRSCRMDNRLPNPFTKDGRTWGKGHSLQEGGDLDKVLQKIFVVHLHNQWEKPFPKNGWVDRLLLRRYSAAQR</sequence>
<dbReference type="GO" id="GO:0006688">
    <property type="term" value="P:glycosphingolipid biosynthetic process"/>
    <property type="evidence" value="ECO:0007669"/>
    <property type="project" value="TreeGrafter"/>
</dbReference>
<dbReference type="Proteomes" id="UP000886523">
    <property type="component" value="Unassembled WGS sequence"/>
</dbReference>